<proteinExistence type="predicted"/>
<accession>A0A212R3D1</accession>
<sequence>MANAAHLLDFVIGSVGTAGGLLANRISANGRWLVLLLEAGGSDKQFCDHVPSDISTRIIARRSTGA</sequence>
<dbReference type="AlphaFoldDB" id="A0A212R3D1"/>
<dbReference type="Gene3D" id="3.50.50.60">
    <property type="entry name" value="FAD/NAD(P)-binding domain"/>
    <property type="match status" value="1"/>
</dbReference>
<gene>
    <name evidence="1" type="ORF">SAMN07250955_10594</name>
</gene>
<keyword evidence="2" id="KW-1185">Reference proteome</keyword>
<organism evidence="1 2">
    <name type="scientific">Arboricoccus pini</name>
    <dbReference type="NCBI Taxonomy" id="1963835"/>
    <lineage>
        <taxon>Bacteria</taxon>
        <taxon>Pseudomonadati</taxon>
        <taxon>Pseudomonadota</taxon>
        <taxon>Alphaproteobacteria</taxon>
        <taxon>Geminicoccales</taxon>
        <taxon>Geminicoccaceae</taxon>
        <taxon>Arboricoccus</taxon>
    </lineage>
</organism>
<dbReference type="Proteomes" id="UP000197065">
    <property type="component" value="Unassembled WGS sequence"/>
</dbReference>
<protein>
    <submittedName>
        <fullName evidence="1">GMC oxidoreductase</fullName>
    </submittedName>
</protein>
<dbReference type="EMBL" id="FYEH01000005">
    <property type="protein sequence ID" value="SNB66371.1"/>
    <property type="molecule type" value="Genomic_DNA"/>
</dbReference>
<reference evidence="1 2" key="1">
    <citation type="submission" date="2017-06" db="EMBL/GenBank/DDBJ databases">
        <authorList>
            <person name="Kim H.J."/>
            <person name="Triplett B.A."/>
        </authorList>
    </citation>
    <scope>NUCLEOTIDE SEQUENCE [LARGE SCALE GENOMIC DNA]</scope>
    <source>
        <strain evidence="1 2">B29T1</strain>
    </source>
</reference>
<evidence type="ECO:0000313" key="2">
    <source>
        <dbReference type="Proteomes" id="UP000197065"/>
    </source>
</evidence>
<evidence type="ECO:0000313" key="1">
    <source>
        <dbReference type="EMBL" id="SNB66371.1"/>
    </source>
</evidence>
<name>A0A212R3D1_9PROT</name>
<dbReference type="InterPro" id="IPR036188">
    <property type="entry name" value="FAD/NAD-bd_sf"/>
</dbReference>